<sequence>MGSLQYLATCIRDVRRLQQRLHQREAQLQCCQSGSVSDDVREGLRWSQVSPVMDTEGLTDIWYRISALCLTSTNEPCIRGEDSLRAEVFSLVLWYDPDQPSAVDFVLHFTWFQISFHLGEFHGVRRFFAVSRCEFSIEHPHVRMLIKGITVSTHPDTVRYPYRFRGVPVDNSRDQALWGLMCLAFVRLEIVAIWGGSLKLFVLRAQDIVIVDSSGTAHSASSTSSDRMGESDRPRNISKWCS</sequence>
<evidence type="ECO:0000256" key="1">
    <source>
        <dbReference type="SAM" id="MobiDB-lite"/>
    </source>
</evidence>
<evidence type="ECO:0000313" key="3">
    <source>
        <dbReference type="EMBL" id="ETL37992.1"/>
    </source>
</evidence>
<dbReference type="Proteomes" id="UP000053864">
    <property type="component" value="Unassembled WGS sequence"/>
</dbReference>
<reference evidence="3" key="2">
    <citation type="submission" date="2013-11" db="EMBL/GenBank/DDBJ databases">
        <title>The Genome Sequence of Phytophthora parasitica CJ05E6.</title>
        <authorList>
            <consortium name="The Broad Institute Genomics Platform"/>
            <person name="Russ C."/>
            <person name="Tyler B."/>
            <person name="Panabieres F."/>
            <person name="Shan W."/>
            <person name="Tripathy S."/>
            <person name="Grunwald N."/>
            <person name="Machado M."/>
            <person name="Johnson C.S."/>
            <person name="Arredondo F."/>
            <person name="Hong C."/>
            <person name="Coffey M."/>
            <person name="Young S.K."/>
            <person name="Zeng Q."/>
            <person name="Gargeya S."/>
            <person name="Fitzgerald M."/>
            <person name="Abouelleil A."/>
            <person name="Alvarado L."/>
            <person name="Chapman S.B."/>
            <person name="Gainer-Dewar J."/>
            <person name="Goldberg J."/>
            <person name="Griggs A."/>
            <person name="Gujja S."/>
            <person name="Hansen M."/>
            <person name="Howarth C."/>
            <person name="Imamovic A."/>
            <person name="Ireland A."/>
            <person name="Larimer J."/>
            <person name="McCowan C."/>
            <person name="Murphy C."/>
            <person name="Pearson M."/>
            <person name="Poon T.W."/>
            <person name="Priest M."/>
            <person name="Roberts A."/>
            <person name="Saif S."/>
            <person name="Shea T."/>
            <person name="Sykes S."/>
            <person name="Wortman J."/>
            <person name="Nusbaum C."/>
            <person name="Birren B."/>
        </authorList>
    </citation>
    <scope>NUCLEOTIDE SEQUENCE [LARGE SCALE GENOMIC DNA]</scope>
    <source>
        <strain evidence="3">CJ05E6</strain>
    </source>
</reference>
<dbReference type="AlphaFoldDB" id="W2GQG7"/>
<name>W2GQG7_PHYNI</name>
<feature type="compositionally biased region" description="Low complexity" evidence="1">
    <location>
        <begin position="216"/>
        <end position="225"/>
    </location>
</feature>
<reference evidence="2" key="1">
    <citation type="submission" date="2013-11" db="EMBL/GenBank/DDBJ databases">
        <title>The Genome Sequence of Phytophthora parasitica CJ02B3.</title>
        <authorList>
            <consortium name="The Broad Institute Genomics Platform"/>
            <person name="Russ C."/>
            <person name="Tyler B."/>
            <person name="Panabieres F."/>
            <person name="Shan W."/>
            <person name="Tripathy S."/>
            <person name="Grunwald N."/>
            <person name="Machado M."/>
            <person name="Johnson C.S."/>
            <person name="Arredondo F."/>
            <person name="Hong C."/>
            <person name="Coffey M."/>
            <person name="Young S.K."/>
            <person name="Zeng Q."/>
            <person name="Gargeya S."/>
            <person name="Fitzgerald M."/>
            <person name="Abouelleil A."/>
            <person name="Alvarado L."/>
            <person name="Chapman S.B."/>
            <person name="Gainer-Dewar J."/>
            <person name="Goldberg J."/>
            <person name="Griggs A."/>
            <person name="Gujja S."/>
            <person name="Hansen M."/>
            <person name="Howarth C."/>
            <person name="Imamovic A."/>
            <person name="Ireland A."/>
            <person name="Larimer J."/>
            <person name="McCowan C."/>
            <person name="Murphy C."/>
            <person name="Pearson M."/>
            <person name="Poon T.W."/>
            <person name="Priest M."/>
            <person name="Roberts A."/>
            <person name="Saif S."/>
            <person name="Shea T."/>
            <person name="Sykes S."/>
            <person name="Wortman J."/>
            <person name="Nusbaum C."/>
            <person name="Birren B."/>
        </authorList>
    </citation>
    <scope>NUCLEOTIDE SEQUENCE [LARGE SCALE GENOMIC DNA]</scope>
    <source>
        <strain evidence="2">CJ02B3</strain>
    </source>
</reference>
<dbReference type="Proteomes" id="UP000053236">
    <property type="component" value="Unassembled WGS sequence"/>
</dbReference>
<evidence type="ECO:0000313" key="2">
    <source>
        <dbReference type="EMBL" id="ETK84555.1"/>
    </source>
</evidence>
<feature type="region of interest" description="Disordered" evidence="1">
    <location>
        <begin position="216"/>
        <end position="242"/>
    </location>
</feature>
<dbReference type="EMBL" id="KI686778">
    <property type="protein sequence ID" value="ETK84555.1"/>
    <property type="molecule type" value="Genomic_DNA"/>
</dbReference>
<dbReference type="EMBL" id="KI673441">
    <property type="protein sequence ID" value="ETL37992.1"/>
    <property type="molecule type" value="Genomic_DNA"/>
</dbReference>
<accession>W2GQG7</accession>
<organism evidence="2">
    <name type="scientific">Phytophthora nicotianae</name>
    <name type="common">Potato buckeye rot agent</name>
    <name type="synonym">Phytophthora parasitica</name>
    <dbReference type="NCBI Taxonomy" id="4792"/>
    <lineage>
        <taxon>Eukaryota</taxon>
        <taxon>Sar</taxon>
        <taxon>Stramenopiles</taxon>
        <taxon>Oomycota</taxon>
        <taxon>Peronosporomycetes</taxon>
        <taxon>Peronosporales</taxon>
        <taxon>Peronosporaceae</taxon>
        <taxon>Phytophthora</taxon>
    </lineage>
</organism>
<gene>
    <name evidence="2" type="ORF">L915_10489</name>
    <name evidence="3" type="ORF">L916_10382</name>
</gene>
<protein>
    <submittedName>
        <fullName evidence="2">Uncharacterized protein</fullName>
    </submittedName>
</protein>
<proteinExistence type="predicted"/>